<sequence length="243" mass="26569">MSSYGFSAKNNYGSVIITSERKVLVFSERGTLNITSRYTDRGGYGEAVFIKPIRTQEPPQVFIRHVSGLHSSLGLSATIKGGPGAWTGFSLDSASSGGNTLQNFLIEYVACKFSDTAETSGYGMNIRDASGQIAFSTKDKPVRYGKFATSWTQTLFDTYQFIFTPNVTIDDDDFICISAIDRGVNWFAQKAQFAGMNILAGGKPNMNIYCQVMTAGGDWYYDGTAGTTLGVAVCKFPESRYYN</sequence>
<dbReference type="Proteomes" id="UP000464593">
    <property type="component" value="Chromosome"/>
</dbReference>
<accession>A0AAE6R964</accession>
<dbReference type="EMBL" id="CP040324">
    <property type="protein sequence ID" value="QHB26507.1"/>
    <property type="molecule type" value="Genomic_DNA"/>
</dbReference>
<dbReference type="AlphaFoldDB" id="A0AAE6R964"/>
<organism evidence="1 2">
    <name type="scientific">Pseudomonas monteilii</name>
    <dbReference type="NCBI Taxonomy" id="76759"/>
    <lineage>
        <taxon>Bacteria</taxon>
        <taxon>Pseudomonadati</taxon>
        <taxon>Pseudomonadota</taxon>
        <taxon>Gammaproteobacteria</taxon>
        <taxon>Pseudomonadales</taxon>
        <taxon>Pseudomonadaceae</taxon>
        <taxon>Pseudomonas</taxon>
    </lineage>
</organism>
<reference evidence="1 2" key="1">
    <citation type="submission" date="2019-05" db="EMBL/GenBank/DDBJ databases">
        <title>Complete genome sequence of Pseudomonas Pseudomonas resinovorans.</title>
        <authorList>
            <person name="Chen H.-P."/>
        </authorList>
    </citation>
    <scope>NUCLEOTIDE SEQUENCE [LARGE SCALE GENOMIC DNA]</scope>
    <source>
        <strain evidence="1 2">TCU-CK1</strain>
    </source>
</reference>
<evidence type="ECO:0000313" key="2">
    <source>
        <dbReference type="Proteomes" id="UP000464593"/>
    </source>
</evidence>
<name>A0AAE6R964_9PSED</name>
<evidence type="ECO:0000313" key="1">
    <source>
        <dbReference type="EMBL" id="QHB26507.1"/>
    </source>
</evidence>
<gene>
    <name evidence="1" type="ORF">TCK1_1161</name>
</gene>
<proteinExistence type="predicted"/>
<protein>
    <submittedName>
        <fullName evidence="1">AraC family transcriptional regulator</fullName>
    </submittedName>
</protein>
<dbReference type="RefSeq" id="WP_084296811.1">
    <property type="nucleotide sequence ID" value="NZ_CP040324.1"/>
</dbReference>